<protein>
    <submittedName>
        <fullName evidence="1">Uncharacterized protein</fullName>
    </submittedName>
</protein>
<reference evidence="1" key="1">
    <citation type="journal article" date="2021" name="Proc. Natl. Acad. Sci. U.S.A.">
        <title>A Catalog of Tens of Thousands of Viruses from Human Metagenomes Reveals Hidden Associations with Chronic Diseases.</title>
        <authorList>
            <person name="Tisza M.J."/>
            <person name="Buck C.B."/>
        </authorList>
    </citation>
    <scope>NUCLEOTIDE SEQUENCE</scope>
    <source>
        <strain evidence="1">Ct1TR2</strain>
    </source>
</reference>
<organism evidence="1">
    <name type="scientific">Siphoviridae sp. ct1TR2</name>
    <dbReference type="NCBI Taxonomy" id="2825309"/>
    <lineage>
        <taxon>Viruses</taxon>
        <taxon>Duplodnaviria</taxon>
        <taxon>Heunggongvirae</taxon>
        <taxon>Uroviricota</taxon>
        <taxon>Caudoviricetes</taxon>
    </lineage>
</organism>
<accession>A0A8S5NUB2</accession>
<evidence type="ECO:0000313" key="1">
    <source>
        <dbReference type="EMBL" id="DAD97683.1"/>
    </source>
</evidence>
<name>A0A8S5NUB2_9CAUD</name>
<dbReference type="EMBL" id="BK015245">
    <property type="protein sequence ID" value="DAD97683.1"/>
    <property type="molecule type" value="Genomic_DNA"/>
</dbReference>
<sequence>MNLDTNKYIMNSNGSAVLVIDFPISGNRSRIYSQPY</sequence>
<proteinExistence type="predicted"/>